<evidence type="ECO:0008006" key="4">
    <source>
        <dbReference type="Google" id="ProtNLM"/>
    </source>
</evidence>
<organism evidence="2 3">
    <name type="scientific">Orchesella dallaii</name>
    <dbReference type="NCBI Taxonomy" id="48710"/>
    <lineage>
        <taxon>Eukaryota</taxon>
        <taxon>Metazoa</taxon>
        <taxon>Ecdysozoa</taxon>
        <taxon>Arthropoda</taxon>
        <taxon>Hexapoda</taxon>
        <taxon>Collembola</taxon>
        <taxon>Entomobryomorpha</taxon>
        <taxon>Entomobryoidea</taxon>
        <taxon>Orchesellidae</taxon>
        <taxon>Orchesellinae</taxon>
        <taxon>Orchesella</taxon>
    </lineage>
</organism>
<comment type="caution">
    <text evidence="2">The sequence shown here is derived from an EMBL/GenBank/DDBJ whole genome shotgun (WGS) entry which is preliminary data.</text>
</comment>
<proteinExistence type="predicted"/>
<keyword evidence="3" id="KW-1185">Reference proteome</keyword>
<gene>
    <name evidence="2" type="ORF">ODALV1_LOCUS18034</name>
</gene>
<name>A0ABP1R5F7_9HEXA</name>
<feature type="transmembrane region" description="Helical" evidence="1">
    <location>
        <begin position="30"/>
        <end position="54"/>
    </location>
</feature>
<keyword evidence="1" id="KW-0472">Membrane</keyword>
<reference evidence="2 3" key="1">
    <citation type="submission" date="2024-08" db="EMBL/GenBank/DDBJ databases">
        <authorList>
            <person name="Cucini C."/>
            <person name="Frati F."/>
        </authorList>
    </citation>
    <scope>NUCLEOTIDE SEQUENCE [LARGE SCALE GENOMIC DNA]</scope>
</reference>
<dbReference type="EMBL" id="CAXLJM020000057">
    <property type="protein sequence ID" value="CAL8118214.1"/>
    <property type="molecule type" value="Genomic_DNA"/>
</dbReference>
<feature type="transmembrane region" description="Helical" evidence="1">
    <location>
        <begin position="165"/>
        <end position="184"/>
    </location>
</feature>
<accession>A0ABP1R5F7</accession>
<keyword evidence="1" id="KW-1133">Transmembrane helix</keyword>
<feature type="transmembrane region" description="Helical" evidence="1">
    <location>
        <begin position="249"/>
        <end position="273"/>
    </location>
</feature>
<evidence type="ECO:0000313" key="3">
    <source>
        <dbReference type="Proteomes" id="UP001642540"/>
    </source>
</evidence>
<evidence type="ECO:0000313" key="2">
    <source>
        <dbReference type="EMBL" id="CAL8118214.1"/>
    </source>
</evidence>
<feature type="transmembrane region" description="Helical" evidence="1">
    <location>
        <begin position="217"/>
        <end position="237"/>
    </location>
</feature>
<keyword evidence="1" id="KW-0812">Transmembrane</keyword>
<feature type="transmembrane region" description="Helical" evidence="1">
    <location>
        <begin position="103"/>
        <end position="129"/>
    </location>
</feature>
<sequence>MLFGLTVGSTAFVLIREVFKPSPRISAIQLAIIFYIGLCSSISWGVCLAFHNYWSEIVFAFNQFAKFEEYWGCEPAAARRPKTHYLRIWKCSREELTGMSLNMLIIGIGVVAIPIGMLAGVVTNLDPYFLVVEDSVAEQSAFLKVLVFVCRLLIGYISGIEAMRFMLMTLILTFSIGLVMEKLLKNILQSEVLSEAYQNYQLVWLQYHLIKSPFNNVMAISSVIGFFGATTMIWLSFNAWNYVTRFLAAMYPFVALGMLLVILVGISLQVSIVEKSKSFIYKWKKESLFQSGIRRSKETRLCRMFGRTLRSLPVACGSCYGINSNTPFSFLQILMKAVTDSLLGIQM</sequence>
<dbReference type="Proteomes" id="UP001642540">
    <property type="component" value="Unassembled WGS sequence"/>
</dbReference>
<evidence type="ECO:0000256" key="1">
    <source>
        <dbReference type="SAM" id="Phobius"/>
    </source>
</evidence>
<protein>
    <recommendedName>
        <fullName evidence="4">Gustatory receptor</fullName>
    </recommendedName>
</protein>